<dbReference type="InterPro" id="IPR050964">
    <property type="entry name" value="Striated_Muscle_Regulatory"/>
</dbReference>
<reference evidence="6" key="2">
    <citation type="submission" date="2020-12" db="EMBL/GenBank/DDBJ databases">
        <authorList>
            <person name="Kanost M."/>
        </authorList>
    </citation>
    <scope>NUCLEOTIDE SEQUENCE</scope>
</reference>
<evidence type="ECO:0000313" key="6">
    <source>
        <dbReference type="EMBL" id="KAG6445625.1"/>
    </source>
</evidence>
<dbReference type="SMART" id="SM00409">
    <property type="entry name" value="IG"/>
    <property type="match status" value="7"/>
</dbReference>
<evidence type="ECO:0000256" key="2">
    <source>
        <dbReference type="ARBA" id="ARBA00023319"/>
    </source>
</evidence>
<name>A0A922CG67_MANSE</name>
<keyword evidence="7" id="KW-1185">Reference proteome</keyword>
<feature type="compositionally biased region" description="Basic and acidic residues" evidence="4">
    <location>
        <begin position="6841"/>
        <end position="6963"/>
    </location>
</feature>
<feature type="domain" description="Ig-like" evidence="5">
    <location>
        <begin position="406"/>
        <end position="480"/>
    </location>
</feature>
<dbReference type="InterPro" id="IPR007110">
    <property type="entry name" value="Ig-like_dom"/>
</dbReference>
<feature type="compositionally biased region" description="Basic residues" evidence="4">
    <location>
        <begin position="6684"/>
        <end position="6695"/>
    </location>
</feature>
<feature type="coiled-coil region" evidence="3">
    <location>
        <begin position="6093"/>
        <end position="6152"/>
    </location>
</feature>
<dbReference type="Proteomes" id="UP000791440">
    <property type="component" value="Unassembled WGS sequence"/>
</dbReference>
<reference evidence="6" key="1">
    <citation type="journal article" date="2016" name="Insect Biochem. Mol. Biol.">
        <title>Multifaceted biological insights from a draft genome sequence of the tobacco hornworm moth, Manduca sexta.</title>
        <authorList>
            <person name="Kanost M.R."/>
            <person name="Arrese E.L."/>
            <person name="Cao X."/>
            <person name="Chen Y.R."/>
            <person name="Chellapilla S."/>
            <person name="Goldsmith M.R."/>
            <person name="Grosse-Wilde E."/>
            <person name="Heckel D.G."/>
            <person name="Herndon N."/>
            <person name="Jiang H."/>
            <person name="Papanicolaou A."/>
            <person name="Qu J."/>
            <person name="Soulages J.L."/>
            <person name="Vogel H."/>
            <person name="Walters J."/>
            <person name="Waterhouse R.M."/>
            <person name="Ahn S.J."/>
            <person name="Almeida F.C."/>
            <person name="An C."/>
            <person name="Aqrawi P."/>
            <person name="Bretschneider A."/>
            <person name="Bryant W.B."/>
            <person name="Bucks S."/>
            <person name="Chao H."/>
            <person name="Chevignon G."/>
            <person name="Christen J.M."/>
            <person name="Clarke D.F."/>
            <person name="Dittmer N.T."/>
            <person name="Ferguson L.C.F."/>
            <person name="Garavelou S."/>
            <person name="Gordon K.H.J."/>
            <person name="Gunaratna R.T."/>
            <person name="Han Y."/>
            <person name="Hauser F."/>
            <person name="He Y."/>
            <person name="Heidel-Fischer H."/>
            <person name="Hirsh A."/>
            <person name="Hu Y."/>
            <person name="Jiang H."/>
            <person name="Kalra D."/>
            <person name="Klinner C."/>
            <person name="Konig C."/>
            <person name="Kovar C."/>
            <person name="Kroll A.R."/>
            <person name="Kuwar S.S."/>
            <person name="Lee S.L."/>
            <person name="Lehman R."/>
            <person name="Li K."/>
            <person name="Li Z."/>
            <person name="Liang H."/>
            <person name="Lovelace S."/>
            <person name="Lu Z."/>
            <person name="Mansfield J.H."/>
            <person name="McCulloch K.J."/>
            <person name="Mathew T."/>
            <person name="Morton B."/>
            <person name="Muzny D.M."/>
            <person name="Neunemann D."/>
            <person name="Ongeri F."/>
            <person name="Pauchet Y."/>
            <person name="Pu L.L."/>
            <person name="Pyrousis I."/>
            <person name="Rao X.J."/>
            <person name="Redding A."/>
            <person name="Roesel C."/>
            <person name="Sanchez-Gracia A."/>
            <person name="Schaack S."/>
            <person name="Shukla A."/>
            <person name="Tetreau G."/>
            <person name="Wang Y."/>
            <person name="Xiong G.H."/>
            <person name="Traut W."/>
            <person name="Walsh T.K."/>
            <person name="Worley K.C."/>
            <person name="Wu D."/>
            <person name="Wu W."/>
            <person name="Wu Y.Q."/>
            <person name="Zhang X."/>
            <person name="Zou Z."/>
            <person name="Zucker H."/>
            <person name="Briscoe A.D."/>
            <person name="Burmester T."/>
            <person name="Clem R.J."/>
            <person name="Feyereisen R."/>
            <person name="Grimmelikhuijzen C.J.P."/>
            <person name="Hamodrakas S.J."/>
            <person name="Hansson B.S."/>
            <person name="Huguet E."/>
            <person name="Jermiin L.S."/>
            <person name="Lan Q."/>
            <person name="Lehman H.K."/>
            <person name="Lorenzen M."/>
            <person name="Merzendorfer H."/>
            <person name="Michalopoulos I."/>
            <person name="Morton D.B."/>
            <person name="Muthukrishnan S."/>
            <person name="Oakeshott J.G."/>
            <person name="Palmer W."/>
            <person name="Park Y."/>
            <person name="Passarelli A.L."/>
            <person name="Rozas J."/>
            <person name="Schwartz L.M."/>
            <person name="Smith W."/>
            <person name="Southgate A."/>
            <person name="Vilcinskas A."/>
            <person name="Vogt R."/>
            <person name="Wang P."/>
            <person name="Werren J."/>
            <person name="Yu X.Q."/>
            <person name="Zhou J.J."/>
            <person name="Brown S.J."/>
            <person name="Scherer S.E."/>
            <person name="Richards S."/>
            <person name="Blissard G.W."/>
        </authorList>
    </citation>
    <scope>NUCLEOTIDE SEQUENCE</scope>
</reference>
<feature type="compositionally biased region" description="Basic and acidic residues" evidence="4">
    <location>
        <begin position="6696"/>
        <end position="6710"/>
    </location>
</feature>
<dbReference type="EMBL" id="JH668323">
    <property type="protein sequence ID" value="KAG6445625.1"/>
    <property type="molecule type" value="Genomic_DNA"/>
</dbReference>
<feature type="domain" description="Ig-like" evidence="5">
    <location>
        <begin position="304"/>
        <end position="396"/>
    </location>
</feature>
<feature type="compositionally biased region" description="Polar residues" evidence="4">
    <location>
        <begin position="6428"/>
        <end position="6437"/>
    </location>
</feature>
<feature type="region of interest" description="Disordered" evidence="4">
    <location>
        <begin position="6420"/>
        <end position="6441"/>
    </location>
</feature>
<feature type="region of interest" description="Disordered" evidence="4">
    <location>
        <begin position="7303"/>
        <end position="7361"/>
    </location>
</feature>
<evidence type="ECO:0000259" key="5">
    <source>
        <dbReference type="PROSITE" id="PS50835"/>
    </source>
</evidence>
<feature type="coiled-coil region" evidence="3">
    <location>
        <begin position="5980"/>
        <end position="6019"/>
    </location>
</feature>
<gene>
    <name evidence="6" type="ORF">O3G_MSEX004002</name>
</gene>
<dbReference type="PROSITE" id="PS50835">
    <property type="entry name" value="IG_LIKE"/>
    <property type="match status" value="7"/>
</dbReference>
<dbReference type="InterPro" id="IPR003598">
    <property type="entry name" value="Ig_sub2"/>
</dbReference>
<evidence type="ECO:0000256" key="3">
    <source>
        <dbReference type="SAM" id="Coils"/>
    </source>
</evidence>
<feature type="region of interest" description="Disordered" evidence="4">
    <location>
        <begin position="7440"/>
        <end position="7653"/>
    </location>
</feature>
<feature type="region of interest" description="Disordered" evidence="4">
    <location>
        <begin position="878"/>
        <end position="1013"/>
    </location>
</feature>
<feature type="coiled-coil region" evidence="3">
    <location>
        <begin position="1311"/>
        <end position="1338"/>
    </location>
</feature>
<feature type="compositionally biased region" description="Basic and acidic residues" evidence="4">
    <location>
        <begin position="6673"/>
        <end position="6683"/>
    </location>
</feature>
<feature type="coiled-coil region" evidence="3">
    <location>
        <begin position="5249"/>
        <end position="5276"/>
    </location>
</feature>
<feature type="domain" description="Ig-like" evidence="5">
    <location>
        <begin position="105"/>
        <end position="193"/>
    </location>
</feature>
<dbReference type="PANTHER" id="PTHR13817:SF171">
    <property type="entry name" value="STRETCHIN-MLCK, ISOFORM U"/>
    <property type="match status" value="1"/>
</dbReference>
<proteinExistence type="predicted"/>
<sequence>MEPPSFPAGGPQTVRAAPGSDAHLVVPAPSGTAPFHYQWSRAGAALEGRFASSEEPGAVRLTVSAARTDDTGLYTLQASNAAGSDTARVRLEVSADEAPTGEDPPTFLRRLQDLTVKVGTRTRFLVEILSNTECKVTWYRNERRLLEAERVSLARDGNFWCADVAAVSVDDAGRWTCTAENAGGRASCSAHLNVLVPKAYKRPEFVEELRALLTELGTVSLECKVVGVPTPVLRWFKDSREIKAGDVFALTANADDPTSLGTYTCEAVNCMGRAYSSSKVHVVGRASREGSTRPAASGITGEPPPIFTRELEDQFARICEPLTLSCQVVVPPWPRSVVWYNKEGKVEPSERYHVLEDGVGGYMLEIPSAEWADEGEWKCVATSSGGRVGISTCIVSMDVPKNYRKPRFMENLQAVLTEEGLVSFECKVVGFPTPVLSWFKDGQELKPGDVYQLTGTNSLGSYCCIARNCMGQASSSAELTVEDIQNQLNEEEKLQLFSKNQAPKFVQGLKSVESKIDEPFRFTIKVAIPPEPSVLWYRDDQPVDESTRCHLGKEERGVFFLDIENLEFLDQAEWKCVAMNDFGHSVTSCFLKLIIPRHYKKPRFLENLQAILSDEGAVNLECKVIGVPQPVLKWYKDGEELKPGDIHRIISGQDGTCCLGTYTCEASNCMGVAASSASLLGFEDSMKAKEKKKAEEQALQRNLSLSTIHEERTSQMYDTPVGDITLDDKGEISFSFDGKEVSVSLYETPDLTEEEALQIVEMYADQLSENVTEHNVVELPPLRFVKETSTSGNLLMEAIIIDVSPEYFTSPEEDLRTEADVEDISIADENGPPQLSLDQDIDIAGEDYLEKTMALLSEEKADLPLKLIRKKSDSQRSAEDFFSLSREQSLSEEKRDDDTQALSESELHSFASAHSSSKPKSKSSKPSAEDGQESSEPTKTILFKDELQKSVEVEVEPAAVKPKRERRTSRGSRRSSSGSEKSISRPKEEPVKVKSEVKTETEAPKNPSMTDEEFRTKMSNVSASLTQVINDVQLIERDIILKSELMSSAATASRSLEIISSLITPLSEIHSIADAAKETATESKEVSSTLFNRLPQSLKSLHQSLTIIEKCIDVESDNRTLVKKTCVSFIENCGAEIQKLSSEIKSVTSTDYLSTDDKVLSEIDSLTKEMSTVIKFSADTIKAKNLLSEASEIKVEEPSLQTRHLRDTQKAVFELRTPLNSLLRIVESADSGKIVEISKIKSSDVILNDMSASIQDLQTSLEQIESLSVKESTSPALQKYNTEIIETVVDSILKLRNSFEKLSTDTKVDDKIALKETIKSIKENLNEISTQIGTIERNVGTFDVLQSDNKLDVLQKMAQILITLENNLPRLETMPEVKTHMESFHKNLTKVLENVIESNEAKKYFTLMEICDAVNRINSSIKDIDTENVLPLASLSNTLTIIKDNFVNNVFESELNCSVLTNITDVLVGIQEAINKAEEVSFQVESEHIQDLSPQVFDAMRANMVVEHIDQTIAAINTVRSIETTTEAKSSFAPVLETICPVLEDLRKYIASVGTLGTEHDEHISDISEASFAETLATPLCELNQNLIVLNQSIVENIVSLKESNVIISAVAEPLYELQKTLEIIQQEVISQYGEDLTPYEISVNMASAVQNLQSCILMIQEEAGIEGLDEMSTLEDISGIKTTADTIPSDRLVVPTAEETTTEQNLETFSEEVPKSATAKALHTLNEHIAILQNPEILDALDTLSEVSDYSSLKSVALGLGELHSGIQEILHPIIMERSSDISNLVNISKLATIAQPLHELQQNLSVLEMNNIPIYENILELPAEKLHSVIEKITDFKEHLDKCAQAIFPAIELADQSIEISNKIGTLRELCEHLKDIIIVTKDRSSDVPASKEVEALEEVVDTLIEATDPTTGIRIEKVKSITQELFEKVLEVQEELIQFTPQSPEKLAREAKLIDGMDEVEKSIAVLQEYDFVDLSRASDITSCTSPQLAMELDSDSLMQIDDLAANAVNVVQDSNQDMPIADLMIVEDFFKTCKNEFTILRCLISKTSSHKKIVRLLQEFNTLQTTVEEFKTKRFQLSLSDDVNGCLTSFLTQAEECLKNVRNSLVEIVNSQSELLFKEPTAQLNKSVEMLSKLVVEQKDKQLVEVVTKLCNVVLVTKPSMENIQVGVIQELQQPSAIKTREDNQLVKAMEQFMEYIEEQTKISSSIITSNTLKEVLKCIQKHQDFRDATPTGKVLIILKCLSSCADVLRERLLGYKQVEVTEHTAAEGKLRKVLTEMLEPLQVLHSQLVDIQHQVLSGVQQDLISIDIDSTESLVKAMTEKYKDIIQTLESEVTLVANEELSLIMEVDKEIHSIQNAIKSVEDVQATQAMVKIAKPIEIIEKSLQDIISSDKLALESNEKLPKDINSNIDSLECALERFINIEIDLMVASMLLVDIDVNESMQLAVELKSLLTLSPKELASPKVVEMKNESIASLKANLSKFDWLNTDECLKGKPLLQVEKLKRVFLTTYQLLTELNNVNQPAKTKFNEIKQEEKAAELVQHIDQYIELIEIVEEISAIIKIEDLKEAVDIAKELRESISTSEAMKEEETGEITHEISTEQACLALKLQRALMALHVQVLDSAQELAPELSTEVLQRIAKVTAQLQADLVAVTGVHVAVQAPSELIETVKCVESVEKETLTVQTVPTDAAIEETVATVLEQVEEVKAPEDDKNEAFVSIMEKESVQLQEIVAAEEEQPLVEEIKPESRIMPTAEEAESLASTTTEIVDQTLDRITEISPAEQACIKVVEETAVQYGEKILLEDITAIAMETGEEVADVITREQPAAVDVTERAVVEQIEELKLIDNVEQVTAKEIKEDRTQYQTEQDVKEVVAKTITAESSVTAEAAIFVIDEKADELNVGTSTTEDVFIAEIVKLVDEQQVTASEPKTLDSKEKVDIKSAEEILSVEITESAAIEKAEDTKVEEVIMDNQLAKATEQTTSDDQEPITSHDMAIVTSKEVVEQTTTQAEDTEELSLGKATSAAEKVTEISKQIADEQEPEKEAVVVQETLLVEEAKPVSEVLPDSAELKTVEQPAVEIIESLLLEAVSQTDVQENKIQHVAVRLSEEAIQEIQEIVAVEDIKLPEETKPENTDVMPTEQAAAETKVAVVVEDIGISKTEDIAKEHAIPGVAEVLSVAVASEAASLLEDITSQAEKAVDEIQESTTMEVADEKVEALVAQHPVPVTEDMKSPIDKLKQHIDEFVCENLVEEIQQLSNTPVIEGLKTTIATAKELKESIETLQPDVKEVTGEVKEISEAQTKLAQQLQTALSVIYQQALETLKESDNINRNTYEKIVEVSENLMADLIAVVNIAEVLGSVQEKDEVVAIESQVHVFEQQAIEVASMIITQTGTVGDTEAIKEKAIQTAEAKEEIEVKAGENAETLEKHVAVIEESIVVKSIDHRIMKSEDEKIDVDNARVTESAVSTESKALESEDLLPEEKGESLQSIAVSEETELVEFEEVSTDKPKSIIQEQAKESSEDALARACVETLIQHMNQLISEDTTQILDKISSALQLDELKQSANVAKELLECLAASETTATDSVDAIKNEKTFEEKAKLAQELQNALTTIQMNVIDKTEELAPVVGNKGLESVTDIVVNLAVDLSALIGQVVVQMSASSENNQARNIEITVPEEKKYIEVQSALETAEIVEDIKPTITEEVIPLIIPVDSVVNVPSEETISQSSEAVAIQAAIEPIDPHAVLVMQSIPIENTEALSKQDTVEQRTVTEVIKTQLKTADSESIEITESKSEVKYESVDIKTAEEIEQQIVPQDVAEQIVLLDEIKKLQEENILPVTNTASHLAEKKEIILDERVGSISEQQQNVADIVADSATAIYNTQLTGTEQVELLKVDNLLPQKTSGTDDTANEVVTREEAPIILEQTTVIKDVQLESDEANLIQEVNLASVQISTPEQLVIAASLQDLHTEETKNLNGKKTEVEIQKQAESKETESLPLQDVVINEEVVQSTRAPESIAIEKTSAADSVMRFIEEYTTGDVFKVIKSLSYVVDCEEIKDSIVMAKELQNKFDAVKESIDACKVSPELTLLIENLVNALTRVEIQLVICGQDLRPVFKDPKIEKALSATEQLNIVLANLITGSVIEETPSDQQKETIGLGDVLPMTSDLHESETIISEQKDHVITHMPIEETAALESSLHLSEKHILSCIVDDMNDTILKSKDVAKDGVLITEVATEDSKSNIIDNIKVDKINVAEIDQKVTEEKFSESQNADITIVKDSLVEVPVEKDSSLTEFSESNGIKNNEPITQEYPVAVDDDNNLNQDIEAPFTKAFDAASTNILNTTSSADQVLVGKSKMDAMQNVVQLYNETYTNMETEKTNLHDQTQNVINDEVTEKDITQEDTSTDIRKDKTEVFQDAEVAQENIDVQIHNVAENAYIIDTDESSAKDILDVVILGTVSSLEVTSIVKDIASSTHQKLKEIVPKEGTEVVSLETVENVVEGAVESVQFNYLGKEANNKTDQPIILEQVIDIKEAGMGIMQAGSLSDVTLDSPVACHETEPVILESLIHTDEPTIMKPTDVVVEEQIAINKYEMMIIEPVTPIEEIEKVVGCPSDTDYNILEKVVPNQETAPVILEQIEENIKIATETIEFNNLDKNTVHENIQHVALENIAPLDQDLQFSTDQLIVTESESKMLNEKFVPSQEIMPLLLEQLQEEKEVSELHLVNVNKEKDGDVSHVIVSGLCNDIAIEEKTIEPKVVNIQEIASEITQPLIIEPLSSIDDMKMVEIHSSEVDERIQSTSEKSAIIHDEPILLEAVITDDNQVVEFSTDVSTKEFMVATETSHPVFDCETPIKEVPLESANFVQLDEYAEPVIASNQEQLPTSLEVEGNMKNVINISDIRLDKHIVALSEQPLILEQAMPIKLEHEIAENFIGGADAMISTETIDPSSVRQVNPTQQNLVNLKVLECSEIDVDNVVVCQEYDLLEKVKNIENSIPLNTIDIEPQVRTANMLETIAVENVAPIEQVEQTTLMSLEVLGLEKIASNITAESVLEKMEDTIKNEKEIKETSISEEAILTIGEVPCDEVAEQHNISNENEEFEIADSSDPLSLKISIPLEVMHSFLMEQTVCIDSQDDIDSEIFHEAISGEEVTENKEIVDISTSNASCIMSEVIKDIIIEPLIYIEEKSSESSTAVVKVVDDQSKVDVVKDNKLMANVQSQPTLLETTTPMQELKLLTTSLVNVEEINSDKMVPIQEESVILEEADERLQIATEQIKSVIKQRNVFTEDLPPLILEQVAPMLMGESLTTDQIRPTVDTETTLVSTQQVNPIQVEPLNYILAQEKNSNEIFSPLILEDISPIEGLSSVTTDKCAEISMEAKDTSEINDRNNDTCYIGEVMEQIILEPVTPIEDIDVSIASINSRELINDAFDKCVVCHDTCPILLESVESKEFYATKNIVDIEGKESVTVQEVSHDLKESLGRIVEVNPISITSIEIENTLDEKLVATQLSEPMLLEIVDNDTYNNNTSNISQSTIEVTDDSNSQIKINETIKNTNPVLNDSLFVLNETVQLMVLEPLTPIDDKILDYVSADLIDVDVLSVKHAMCQVKEPTILDTLKPSVDSQLGTDEVSLRPNYEITLDISQPIITNTLAACEEIDSIHKMAGSKYGLSEKMVATYQLEPVIHEQTRQLNDVVYEKATVNNLVEKTGDEKLHTLPEATEFLALETLTNIQDSIKDVAQISDQANPCFDSAEAIITNASMACVEALAFTIEDISETANTSVENIVLDTSVINEITHDVTTDTKTISEHTTEHSLIEHINELTSDEVSEAIEKISAVANKEELMESVVAAKELRECVAALCANIEEEAGIMPASSEEKAQLAQKLLDSLIVLNTQILDNAQDLTPVIETSTLEKVASIITHLKEDLQTVVVIYEPGVFTADIQKICDIPEENSMKRLELLLQEVNEKINLASPDRNAEDSEVLRDTLDEVQTVIIKLKRDYDEAVNDALNETLEDLECSVRSVQLQINEDSPPELLKEACATLQLLLNNMSETQNMEISETVIKDKKSQTLLEKCSEETQETVKLLDDACKIEAKTHTKLANIVSDLNKLKETIKALRLNFLSDAQTIIDRGIDVTQSLDQVEDRVYSLEKDIDNERQMPSEVRDCIITAIHSVFGSISNMRSTISSIQKRYMFENYGKPSETLLRTIKNVSDIAKLDEEEKIPNWKKFSKSLRKVLNHFEDIKFYINLDKTARLPSDAAFTKIILEDLKLCINEVIITHEIMTKAEESKKVKDTLKCVDKYLGTIESKSALDVKEKIPIFKDIASRIYGVSDAIKKALKIFKVTEIEVELDEMTETDAKINAAVSEVIIGEESATKVEINQEKLDLQQAEMLDVEASESSLRHTEDVLVKDAIILIAAEIQDKTEESSDELSKLTATEMSTDTKQTEETVLIPEEDIKSEAVLQTIETVVLHKAEVAQAIADVQISPDIQKDEFVVVSDNEEKFEVMTISSLKEESSDQALQSIVEQKADAQTAKREKIELKAAEKVEETQERIEVEVVGDSQVQEQVVLDTERSRTQLEGSIDKNRENISQQDKYDTFETETNIVQEKHDDSLLVEEELKQSLVSTEEKKIVTELLRENNVSQKEIAQETAVPADNSIKEKLKIDANLEDISVQQEYKTTDDKSDETKIKKKKSPKKKAKSEKTSPGEEETKIEQIESEIVDTGRRSIKERKISDVEEKKEEEQTPTEEKAITVIEEVESPAVQEEKATACLHAGDVDKDDQSYKKEFERLDDEMKVNANKPEKLDQEKVIEQDKSKTKTIGKENIVQEEPEKDRLQKGQQNKVTVKSEIKEENLDNEKKEKVSLDKKEPEKESEGTEKLEKERMEREQLETKRLEKEQMETEILEKELLEKEHLDRAEVKKQQTEKERLEKEEQEKLVNKKEEKEKFRQDKKEKIKEEKQEERLEKELTEKEKIEKEQLEKRLEKEKLDKEQLEKERLEKEQLDKERLEKEQFEKEKIEKDKLEKDRLEKEKIEKEQLEKERLEKEQLENERLEKEKLEKEHLDKERLEKEKVQKKQLEKDRLEKEKLEKEQLEKERLEKEHLDKERLEKEQLEKEKVEREQLEKDRLEKEKLEKEQLEKERLEKEYLDKERLEKEQLEKEKVEREQLEKDRLEKEKLEEEQLEKERLEKEHLDKERLEKEHLDKERLEKEQFEKERLEKEKLDKEQIEKERLEKEHLNKERLEKEKLEKEVLEKERLEKEQLDKERLEKEKQEKDQLKKESVEKELIEKERLKKEELDREKIEKEQTEKIRLEKEEHEKLENEKQEKKKLRKEKKEKQAKEKLEKEKQEKEEEEQREKEKLEKEQLEKEVIETEKLGKSQVEKERVEKELLEKEKLQKEQQEKLERERLEKEKLEKEKEKIDRLDKESIKEEQLEKERLEKELLEKEMLEKEEHEKLECEKKENERLRKEKEEKTKREKEEKGRLEQENLVKEKEEKERLEKERSEKEQIDKERLEKDKLEKEKVENEEREKLESEKKEKEKLRKEKREKIKREREENERLEQEKLDKEKEEKDRLEKERLEKEQLDNERLEKERLEREKLEKEEHEKLENEKKEKERLRKEKKEKINREREEKERLEQEKLDKEKNKMTDLKKKG</sequence>
<evidence type="ECO:0000256" key="4">
    <source>
        <dbReference type="SAM" id="MobiDB-lite"/>
    </source>
</evidence>
<feature type="compositionally biased region" description="Basic and acidic residues" evidence="4">
    <location>
        <begin position="982"/>
        <end position="1003"/>
    </location>
</feature>
<feature type="compositionally biased region" description="Basic and acidic residues" evidence="4">
    <location>
        <begin position="6789"/>
        <end position="6812"/>
    </location>
</feature>
<dbReference type="CDD" id="cd00096">
    <property type="entry name" value="Ig"/>
    <property type="match status" value="1"/>
</dbReference>
<dbReference type="SMART" id="SM00408">
    <property type="entry name" value="IGc2"/>
    <property type="match status" value="5"/>
</dbReference>
<dbReference type="InterPro" id="IPR013098">
    <property type="entry name" value="Ig_I-set"/>
</dbReference>
<feature type="compositionally biased region" description="Basic and acidic residues" evidence="4">
    <location>
        <begin position="7303"/>
        <end position="7323"/>
    </location>
</feature>
<dbReference type="FunFam" id="2.60.40.10:FF:001894">
    <property type="entry name" value="Stretchin-Mlck, isoform V"/>
    <property type="match status" value="1"/>
</dbReference>
<keyword evidence="2" id="KW-0393">Immunoglobulin domain</keyword>
<feature type="compositionally biased region" description="Basic and acidic residues" evidence="4">
    <location>
        <begin position="942"/>
        <end position="952"/>
    </location>
</feature>
<protein>
    <recommendedName>
        <fullName evidence="5">Ig-like domain-containing protein</fullName>
    </recommendedName>
</protein>
<dbReference type="FunFam" id="2.60.40.10:FF:000107">
    <property type="entry name" value="Myosin, light chain kinase a"/>
    <property type="match status" value="1"/>
</dbReference>
<comment type="caution">
    <text evidence="6">The sequence shown here is derived from an EMBL/GenBank/DDBJ whole genome shotgun (WGS) entry which is preliminary data.</text>
</comment>
<feature type="compositionally biased region" description="Basic and acidic residues" evidence="4">
    <location>
        <begin position="6717"/>
        <end position="6746"/>
    </location>
</feature>
<dbReference type="InterPro" id="IPR003599">
    <property type="entry name" value="Ig_sub"/>
</dbReference>
<feature type="domain" description="Ig-like" evidence="5">
    <location>
        <begin position="4"/>
        <end position="94"/>
    </location>
</feature>
<accession>A0A922CG67</accession>
<evidence type="ECO:0000256" key="1">
    <source>
        <dbReference type="ARBA" id="ARBA00022737"/>
    </source>
</evidence>
<feature type="compositionally biased region" description="Low complexity" evidence="4">
    <location>
        <begin position="901"/>
        <end position="916"/>
    </location>
</feature>
<dbReference type="FunFam" id="2.60.40.10:FF:001307">
    <property type="entry name" value="Stretchin-Mlck, isoform V"/>
    <property type="match status" value="3"/>
</dbReference>
<feature type="compositionally biased region" description="Basic residues" evidence="4">
    <location>
        <begin position="961"/>
        <end position="973"/>
    </location>
</feature>
<dbReference type="PANTHER" id="PTHR13817">
    <property type="entry name" value="TITIN"/>
    <property type="match status" value="1"/>
</dbReference>
<feature type="domain" description="Ig-like" evidence="5">
    <location>
        <begin position="602"/>
        <end position="680"/>
    </location>
</feature>
<feature type="domain" description="Ig-like" evidence="5">
    <location>
        <begin position="503"/>
        <end position="587"/>
    </location>
</feature>
<dbReference type="Pfam" id="PF07679">
    <property type="entry name" value="I-set"/>
    <property type="match status" value="7"/>
</dbReference>
<keyword evidence="3" id="KW-0175">Coiled coil</keyword>
<feature type="region of interest" description="Disordered" evidence="4">
    <location>
        <begin position="7176"/>
        <end position="7197"/>
    </location>
</feature>
<feature type="domain" description="Ig-like" evidence="5">
    <location>
        <begin position="203"/>
        <end position="283"/>
    </location>
</feature>
<feature type="region of interest" description="Disordered" evidence="4">
    <location>
        <begin position="6789"/>
        <end position="6963"/>
    </location>
</feature>
<keyword evidence="1" id="KW-0677">Repeat</keyword>
<feature type="compositionally biased region" description="Basic and acidic residues" evidence="4">
    <location>
        <begin position="889"/>
        <end position="898"/>
    </location>
</feature>
<organism evidence="6 7">
    <name type="scientific">Manduca sexta</name>
    <name type="common">Tobacco hawkmoth</name>
    <name type="synonym">Tobacco hornworm</name>
    <dbReference type="NCBI Taxonomy" id="7130"/>
    <lineage>
        <taxon>Eukaryota</taxon>
        <taxon>Metazoa</taxon>
        <taxon>Ecdysozoa</taxon>
        <taxon>Arthropoda</taxon>
        <taxon>Hexapoda</taxon>
        <taxon>Insecta</taxon>
        <taxon>Pterygota</taxon>
        <taxon>Neoptera</taxon>
        <taxon>Endopterygota</taxon>
        <taxon>Lepidoptera</taxon>
        <taxon>Glossata</taxon>
        <taxon>Ditrysia</taxon>
        <taxon>Bombycoidea</taxon>
        <taxon>Sphingidae</taxon>
        <taxon>Sphinginae</taxon>
        <taxon>Sphingini</taxon>
        <taxon>Manduca</taxon>
    </lineage>
</organism>
<feature type="compositionally biased region" description="Basic and acidic residues" evidence="4">
    <location>
        <begin position="7330"/>
        <end position="7361"/>
    </location>
</feature>
<feature type="region of interest" description="Disordered" evidence="4">
    <location>
        <begin position="6664"/>
        <end position="6746"/>
    </location>
</feature>
<evidence type="ECO:0000313" key="7">
    <source>
        <dbReference type="Proteomes" id="UP000791440"/>
    </source>
</evidence>